<reference evidence="1" key="1">
    <citation type="submission" date="2018-05" db="EMBL/GenBank/DDBJ databases">
        <authorList>
            <person name="Lanie J.A."/>
            <person name="Ng W.-L."/>
            <person name="Kazmierczak K.M."/>
            <person name="Andrzejewski T.M."/>
            <person name="Davidsen T.M."/>
            <person name="Wayne K.J."/>
            <person name="Tettelin H."/>
            <person name="Glass J.I."/>
            <person name="Rusch D."/>
            <person name="Podicherti R."/>
            <person name="Tsui H.-C.T."/>
            <person name="Winkler M.E."/>
        </authorList>
    </citation>
    <scope>NUCLEOTIDE SEQUENCE</scope>
</reference>
<dbReference type="PANTHER" id="PTHR20883:SF48">
    <property type="entry name" value="ECTOINE DIOXYGENASE"/>
    <property type="match status" value="1"/>
</dbReference>
<accession>A0A381S665</accession>
<proteinExistence type="predicted"/>
<dbReference type="PANTHER" id="PTHR20883">
    <property type="entry name" value="PHYTANOYL-COA DIOXYGENASE DOMAIN CONTAINING 1"/>
    <property type="match status" value="1"/>
</dbReference>
<organism evidence="1">
    <name type="scientific">marine metagenome</name>
    <dbReference type="NCBI Taxonomy" id="408172"/>
    <lineage>
        <taxon>unclassified sequences</taxon>
        <taxon>metagenomes</taxon>
        <taxon>ecological metagenomes</taxon>
    </lineage>
</organism>
<dbReference type="Pfam" id="PF05721">
    <property type="entry name" value="PhyH"/>
    <property type="match status" value="1"/>
</dbReference>
<protein>
    <recommendedName>
        <fullName evidence="2">Phytanoyl-CoA dioxygenase family protein</fullName>
    </recommendedName>
</protein>
<dbReference type="AlphaFoldDB" id="A0A381S665"/>
<dbReference type="SUPFAM" id="SSF51197">
    <property type="entry name" value="Clavaminate synthase-like"/>
    <property type="match status" value="1"/>
</dbReference>
<gene>
    <name evidence="1" type="ORF">METZ01_LOCUS49497</name>
</gene>
<dbReference type="GO" id="GO:0046872">
    <property type="term" value="F:metal ion binding"/>
    <property type="evidence" value="ECO:0007669"/>
    <property type="project" value="UniProtKB-ARBA"/>
</dbReference>
<dbReference type="GO" id="GO:0016491">
    <property type="term" value="F:oxidoreductase activity"/>
    <property type="evidence" value="ECO:0007669"/>
    <property type="project" value="UniProtKB-ARBA"/>
</dbReference>
<name>A0A381S665_9ZZZZ</name>
<dbReference type="InterPro" id="IPR008775">
    <property type="entry name" value="Phytyl_CoA_dOase-like"/>
</dbReference>
<dbReference type="Gene3D" id="2.60.120.620">
    <property type="entry name" value="q2cbj1_9rhob like domain"/>
    <property type="match status" value="1"/>
</dbReference>
<evidence type="ECO:0008006" key="2">
    <source>
        <dbReference type="Google" id="ProtNLM"/>
    </source>
</evidence>
<evidence type="ECO:0000313" key="1">
    <source>
        <dbReference type="EMBL" id="SUZ96643.1"/>
    </source>
</evidence>
<sequence length="327" mass="35636">MIVDREMNQGSAMAEQKLSYEDVKASRAKSLGAGVHQADPDKVSRETTLSEIDALGLNANLAELESIGYTTVKAAISPDLVTRAREAIVRAMERKTGAAVDIENESGEVFNGISLAHYLLFEDEVFEDIALAPEPLALINYLLGRSSKLSSMTCHFKGPGGACLPLHSDNGNGMPAPFSMTSQVANVNYALTPYSEEAGALGMVPGSHRLCRQPRTDEIMLGGDHGNPNAVAMDLEPGDAVVWHGNTWHGSFERTVPGIRMNLATYFARHYVVTQERFGEYVPPEFIERHANNPLMLRLLGQEQGYGWDASGPDWAKFAKAPRGQFD</sequence>
<dbReference type="EMBL" id="UINC01002434">
    <property type="protein sequence ID" value="SUZ96643.1"/>
    <property type="molecule type" value="Genomic_DNA"/>
</dbReference>